<name>A0ABS0YN14_9BACT</name>
<keyword evidence="1" id="KW-0732">Signal</keyword>
<proteinExistence type="predicted"/>
<reference evidence="3 4" key="1">
    <citation type="submission" date="2020-12" db="EMBL/GenBank/DDBJ databases">
        <title>Geomonas sp. Red259, isolated from paddy soil.</title>
        <authorList>
            <person name="Xu Z."/>
            <person name="Zhang Z."/>
            <person name="Masuda Y."/>
            <person name="Itoh H."/>
            <person name="Senoo K."/>
        </authorList>
    </citation>
    <scope>NUCLEOTIDE SEQUENCE [LARGE SCALE GENOMIC DNA]</scope>
    <source>
        <strain evidence="3 4">Red259</strain>
    </source>
</reference>
<evidence type="ECO:0000313" key="3">
    <source>
        <dbReference type="EMBL" id="MBJ6799380.1"/>
    </source>
</evidence>
<accession>A0ABS0YN14</accession>
<dbReference type="EMBL" id="JAEMHK010000002">
    <property type="protein sequence ID" value="MBJ6799380.1"/>
    <property type="molecule type" value="Genomic_DNA"/>
</dbReference>
<dbReference type="PROSITE" id="PS51257">
    <property type="entry name" value="PROKAR_LIPOPROTEIN"/>
    <property type="match status" value="1"/>
</dbReference>
<dbReference type="Pfam" id="PF16694">
    <property type="entry name" value="Cytochrome_P460"/>
    <property type="match status" value="1"/>
</dbReference>
<dbReference type="Proteomes" id="UP000641025">
    <property type="component" value="Unassembled WGS sequence"/>
</dbReference>
<protein>
    <submittedName>
        <fullName evidence="3">Cytochrome P460 family protein</fullName>
    </submittedName>
</protein>
<sequence>MKKVISILTLATLFGAVGAACAAEQGKLPRNYENWDKSKARVITDKKSMFYGIHYIYVNKKAMPTYKTGGANYPEGSRFIAVNYTIKDEGGKQVPGKKSMIVMMQRDKKAQETGGWHFVGFTPDGKPSGLDGKRDCFSCHEKDAKDRGFVLSRYADFK</sequence>
<evidence type="ECO:0000313" key="4">
    <source>
        <dbReference type="Proteomes" id="UP000641025"/>
    </source>
</evidence>
<dbReference type="RefSeq" id="WP_199393887.1">
    <property type="nucleotide sequence ID" value="NZ_JAEMHK010000002.1"/>
</dbReference>
<keyword evidence="4" id="KW-1185">Reference proteome</keyword>
<evidence type="ECO:0000256" key="1">
    <source>
        <dbReference type="SAM" id="SignalP"/>
    </source>
</evidence>
<feature type="chain" id="PRO_5046580381" evidence="1">
    <location>
        <begin position="23"/>
        <end position="158"/>
    </location>
</feature>
<dbReference type="CDD" id="cd20752">
    <property type="entry name" value="cyt_c'_beta"/>
    <property type="match status" value="1"/>
</dbReference>
<evidence type="ECO:0000259" key="2">
    <source>
        <dbReference type="Pfam" id="PF16694"/>
    </source>
</evidence>
<comment type="caution">
    <text evidence="3">The sequence shown here is derived from an EMBL/GenBank/DDBJ whole genome shotgun (WGS) entry which is preliminary data.</text>
</comment>
<dbReference type="InterPro" id="IPR038142">
    <property type="entry name" value="Cytochrome_P460_sp"/>
</dbReference>
<feature type="signal peptide" evidence="1">
    <location>
        <begin position="1"/>
        <end position="22"/>
    </location>
</feature>
<feature type="domain" description="Cytochrome P460" evidence="2">
    <location>
        <begin position="29"/>
        <end position="150"/>
    </location>
</feature>
<dbReference type="InterPro" id="IPR032033">
    <property type="entry name" value="Cytochrome_P460"/>
</dbReference>
<gene>
    <name evidence="3" type="ORF">JFN90_04425</name>
</gene>
<dbReference type="Gene3D" id="3.50.70.20">
    <property type="entry name" value="Cytochrome P460"/>
    <property type="match status" value="1"/>
</dbReference>
<organism evidence="3 4">
    <name type="scientific">Geomonas propionica</name>
    <dbReference type="NCBI Taxonomy" id="2798582"/>
    <lineage>
        <taxon>Bacteria</taxon>
        <taxon>Pseudomonadati</taxon>
        <taxon>Thermodesulfobacteriota</taxon>
        <taxon>Desulfuromonadia</taxon>
        <taxon>Geobacterales</taxon>
        <taxon>Geobacteraceae</taxon>
        <taxon>Geomonas</taxon>
    </lineage>
</organism>